<dbReference type="AlphaFoldDB" id="A0A1F7XJQ6"/>
<dbReference type="Proteomes" id="UP000177382">
    <property type="component" value="Unassembled WGS sequence"/>
</dbReference>
<dbReference type="SUPFAM" id="SSF53756">
    <property type="entry name" value="UDP-Glycosyltransferase/glycogen phosphorylase"/>
    <property type="match status" value="1"/>
</dbReference>
<reference evidence="3 4" key="1">
    <citation type="journal article" date="2016" name="Nat. Commun.">
        <title>Thousands of microbial genomes shed light on interconnected biogeochemical processes in an aquifer system.</title>
        <authorList>
            <person name="Anantharaman K."/>
            <person name="Brown C.T."/>
            <person name="Hug L.A."/>
            <person name="Sharon I."/>
            <person name="Castelle C.J."/>
            <person name="Probst A.J."/>
            <person name="Thomas B.C."/>
            <person name="Singh A."/>
            <person name="Wilkins M.J."/>
            <person name="Karaoz U."/>
            <person name="Brodie E.L."/>
            <person name="Williams K.H."/>
            <person name="Hubbard S.S."/>
            <person name="Banfield J.F."/>
        </authorList>
    </citation>
    <scope>NUCLEOTIDE SEQUENCE [LARGE SCALE GENOMIC DNA]</scope>
</reference>
<sequence>MTDTIFFIFHDLGIGGVQRKIVDSIRLLRKDPYFSKKGFKIIVLLEDEKAYDLEEDIFLEDIEGPKCEVYYYRSKKDIDFSTFHIPFTVFVLWKILIFKPSRVVAFMEPYAASAIIGKLVSKIFWRGYTKVIISFDNVATSLLKLEYGRNWRYFYWTFLIKNLFRFADRVIVPSDFSKSDLVNNFRLPNEKIVVNKNWVLIPKKMERRFLKYDLLYVGRVDRVKNLKLFVDTVRELRGRVPNIRGCIVGWGDEMENILHYINSKKMGGNIEMVGSRRDVGFYYSSSKIFLITSDFEGLPIVGLEAMSWGLPVVSKDYPGAGELIKDAKSGYVCNKKQLTERILKLLHDTAKREAMGKYARDYVRKNHGAKSLRDFVKEII</sequence>
<accession>A0A1F7XJQ6</accession>
<evidence type="ECO:0000259" key="2">
    <source>
        <dbReference type="Pfam" id="PF13439"/>
    </source>
</evidence>
<gene>
    <name evidence="3" type="ORF">A2V97_01235</name>
</gene>
<dbReference type="GO" id="GO:0016757">
    <property type="term" value="F:glycosyltransferase activity"/>
    <property type="evidence" value="ECO:0007669"/>
    <property type="project" value="InterPro"/>
</dbReference>
<feature type="domain" description="Glycosyl transferase family 1" evidence="1">
    <location>
        <begin position="211"/>
        <end position="361"/>
    </location>
</feature>
<dbReference type="STRING" id="1802485.A2V97_01235"/>
<dbReference type="Pfam" id="PF00534">
    <property type="entry name" value="Glycos_transf_1"/>
    <property type="match status" value="1"/>
</dbReference>
<evidence type="ECO:0000313" key="4">
    <source>
        <dbReference type="Proteomes" id="UP000177382"/>
    </source>
</evidence>
<comment type="caution">
    <text evidence="3">The sequence shown here is derived from an EMBL/GenBank/DDBJ whole genome shotgun (WGS) entry which is preliminary data.</text>
</comment>
<name>A0A1F7XJQ6_9BACT</name>
<feature type="domain" description="Glycosyltransferase subfamily 4-like N-terminal" evidence="2">
    <location>
        <begin position="86"/>
        <end position="198"/>
    </location>
</feature>
<organism evidence="3 4">
    <name type="scientific">Candidatus Woesebacteria bacterium RBG_16_42_24</name>
    <dbReference type="NCBI Taxonomy" id="1802485"/>
    <lineage>
        <taxon>Bacteria</taxon>
        <taxon>Candidatus Woeseibacteriota</taxon>
    </lineage>
</organism>
<dbReference type="CDD" id="cd03801">
    <property type="entry name" value="GT4_PimA-like"/>
    <property type="match status" value="1"/>
</dbReference>
<dbReference type="InterPro" id="IPR001296">
    <property type="entry name" value="Glyco_trans_1"/>
</dbReference>
<evidence type="ECO:0000259" key="1">
    <source>
        <dbReference type="Pfam" id="PF00534"/>
    </source>
</evidence>
<protein>
    <submittedName>
        <fullName evidence="3">Uncharacterized protein</fullName>
    </submittedName>
</protein>
<dbReference type="EMBL" id="MGFX01000006">
    <property type="protein sequence ID" value="OGM15240.1"/>
    <property type="molecule type" value="Genomic_DNA"/>
</dbReference>
<dbReference type="PANTHER" id="PTHR12526">
    <property type="entry name" value="GLYCOSYLTRANSFERASE"/>
    <property type="match status" value="1"/>
</dbReference>
<proteinExistence type="predicted"/>
<dbReference type="Pfam" id="PF13439">
    <property type="entry name" value="Glyco_transf_4"/>
    <property type="match status" value="1"/>
</dbReference>
<dbReference type="Gene3D" id="3.40.50.2000">
    <property type="entry name" value="Glycogen Phosphorylase B"/>
    <property type="match status" value="2"/>
</dbReference>
<evidence type="ECO:0000313" key="3">
    <source>
        <dbReference type="EMBL" id="OGM15240.1"/>
    </source>
</evidence>
<dbReference type="InterPro" id="IPR028098">
    <property type="entry name" value="Glyco_trans_4-like_N"/>
</dbReference>